<dbReference type="PANTHER" id="PTHR13264:SF5">
    <property type="entry name" value="PRE-MRNA-SPLICING FACTOR SYF2"/>
    <property type="match status" value="1"/>
</dbReference>
<protein>
    <recommendedName>
        <fullName evidence="7">Pre-mRNA-splicing factor SYF2</fullName>
    </recommendedName>
</protein>
<evidence type="ECO:0000256" key="7">
    <source>
        <dbReference type="RuleBase" id="RU367148"/>
    </source>
</evidence>
<dbReference type="GO" id="GO:0000974">
    <property type="term" value="C:Prp19 complex"/>
    <property type="evidence" value="ECO:0007669"/>
    <property type="project" value="TreeGrafter"/>
</dbReference>
<sequence length="195" mass="22625">MASAGERLKELRKQLAEAREENLKAVDYEEHQKVEDISSSPPRSEEIILLRGENHEKRRMHDGGDKSNRHIDVGSADEAEEEENDERLRGMKRRAKAMELANQNNPVPVISNDDTVVAYGTVTDQKEGVDRMVGELEKVERRRAKYRRRRTFDEDRSDISFINEGNRLFNRTLDKHFDKFDSVKKIKDSLERGTA</sequence>
<keyword evidence="8" id="KW-0175">Coiled coil</keyword>
<organism evidence="10 11">
    <name type="scientific">Gracilariopsis chorda</name>
    <dbReference type="NCBI Taxonomy" id="448386"/>
    <lineage>
        <taxon>Eukaryota</taxon>
        <taxon>Rhodophyta</taxon>
        <taxon>Florideophyceae</taxon>
        <taxon>Rhodymeniophycidae</taxon>
        <taxon>Gracilariales</taxon>
        <taxon>Gracilariaceae</taxon>
        <taxon>Gracilariopsis</taxon>
    </lineage>
</organism>
<accession>A0A2V3IW61</accession>
<feature type="compositionally biased region" description="Basic and acidic residues" evidence="9">
    <location>
        <begin position="50"/>
        <end position="72"/>
    </location>
</feature>
<dbReference type="GO" id="GO:0071014">
    <property type="term" value="C:post-mRNA release spliceosomal complex"/>
    <property type="evidence" value="ECO:0007669"/>
    <property type="project" value="TreeGrafter"/>
</dbReference>
<evidence type="ECO:0000256" key="9">
    <source>
        <dbReference type="SAM" id="MobiDB-lite"/>
    </source>
</evidence>
<feature type="compositionally biased region" description="Acidic residues" evidence="9">
    <location>
        <begin position="75"/>
        <end position="85"/>
    </location>
</feature>
<evidence type="ECO:0000256" key="6">
    <source>
        <dbReference type="ARBA" id="ARBA00023242"/>
    </source>
</evidence>
<dbReference type="AlphaFoldDB" id="A0A2V3IW61"/>
<proteinExistence type="inferred from homology"/>
<dbReference type="Pfam" id="PF08231">
    <property type="entry name" value="SYF2"/>
    <property type="match status" value="1"/>
</dbReference>
<comment type="subcellular location">
    <subcellularLocation>
        <location evidence="1 7">Nucleus</location>
    </subcellularLocation>
</comment>
<name>A0A2V3IW61_9FLOR</name>
<dbReference type="STRING" id="448386.A0A2V3IW61"/>
<keyword evidence="4 7" id="KW-0747">Spliceosome</keyword>
<gene>
    <name evidence="10" type="ORF">BWQ96_03883</name>
</gene>
<evidence type="ECO:0000256" key="3">
    <source>
        <dbReference type="ARBA" id="ARBA00022664"/>
    </source>
</evidence>
<dbReference type="GO" id="GO:0071013">
    <property type="term" value="C:catalytic step 2 spliceosome"/>
    <property type="evidence" value="ECO:0007669"/>
    <property type="project" value="TreeGrafter"/>
</dbReference>
<comment type="similarity">
    <text evidence="2 7">Belongs to the SYF2 family.</text>
</comment>
<dbReference type="OrthoDB" id="199717at2759"/>
<keyword evidence="3 7" id="KW-0507">mRNA processing</keyword>
<evidence type="ECO:0000256" key="5">
    <source>
        <dbReference type="ARBA" id="ARBA00023187"/>
    </source>
</evidence>
<feature type="region of interest" description="Disordered" evidence="9">
    <location>
        <begin position="50"/>
        <end position="89"/>
    </location>
</feature>
<dbReference type="InterPro" id="IPR013260">
    <property type="entry name" value="mRNA_splic_SYF2"/>
</dbReference>
<evidence type="ECO:0000313" key="10">
    <source>
        <dbReference type="EMBL" id="PXF46384.1"/>
    </source>
</evidence>
<comment type="subunit">
    <text evidence="7">May be part of a spliceosome complex.</text>
</comment>
<evidence type="ECO:0000256" key="4">
    <source>
        <dbReference type="ARBA" id="ARBA00022728"/>
    </source>
</evidence>
<comment type="function">
    <text evidence="7">Involved in pre-mRNA splicing.</text>
</comment>
<evidence type="ECO:0000256" key="1">
    <source>
        <dbReference type="ARBA" id="ARBA00004123"/>
    </source>
</evidence>
<reference evidence="10 11" key="1">
    <citation type="journal article" date="2018" name="Mol. Biol. Evol.">
        <title>Analysis of the draft genome of the red seaweed Gracilariopsis chorda provides insights into genome size evolution in Rhodophyta.</title>
        <authorList>
            <person name="Lee J."/>
            <person name="Yang E.C."/>
            <person name="Graf L."/>
            <person name="Yang J.H."/>
            <person name="Qiu H."/>
            <person name="Zel Zion U."/>
            <person name="Chan C.X."/>
            <person name="Stephens T.G."/>
            <person name="Weber A.P.M."/>
            <person name="Boo G.H."/>
            <person name="Boo S.M."/>
            <person name="Kim K.M."/>
            <person name="Shin Y."/>
            <person name="Jung M."/>
            <person name="Lee S.J."/>
            <person name="Yim H.S."/>
            <person name="Lee J.H."/>
            <person name="Bhattacharya D."/>
            <person name="Yoon H.S."/>
        </authorList>
    </citation>
    <scope>NUCLEOTIDE SEQUENCE [LARGE SCALE GENOMIC DNA]</scope>
    <source>
        <strain evidence="10 11">SKKU-2015</strain>
        <tissue evidence="10">Whole body</tissue>
    </source>
</reference>
<dbReference type="GO" id="GO:0000398">
    <property type="term" value="P:mRNA splicing, via spliceosome"/>
    <property type="evidence" value="ECO:0007669"/>
    <property type="project" value="UniProtKB-UniRule"/>
</dbReference>
<feature type="coiled-coil region" evidence="8">
    <location>
        <begin position="1"/>
        <end position="28"/>
    </location>
</feature>
<dbReference type="PANTHER" id="PTHR13264">
    <property type="entry name" value="GCIP-INTERACTING PROTEIN P29"/>
    <property type="match status" value="1"/>
</dbReference>
<evidence type="ECO:0000256" key="8">
    <source>
        <dbReference type="SAM" id="Coils"/>
    </source>
</evidence>
<evidence type="ECO:0000313" key="11">
    <source>
        <dbReference type="Proteomes" id="UP000247409"/>
    </source>
</evidence>
<feature type="coiled-coil region" evidence="8">
    <location>
        <begin position="129"/>
        <end position="156"/>
    </location>
</feature>
<comment type="caution">
    <text evidence="10">The sequence shown here is derived from an EMBL/GenBank/DDBJ whole genome shotgun (WGS) entry which is preliminary data.</text>
</comment>
<keyword evidence="6 7" id="KW-0539">Nucleus</keyword>
<dbReference type="Proteomes" id="UP000247409">
    <property type="component" value="Unassembled WGS sequence"/>
</dbReference>
<keyword evidence="5 7" id="KW-0508">mRNA splicing</keyword>
<keyword evidence="11" id="KW-1185">Reference proteome</keyword>
<evidence type="ECO:0000256" key="2">
    <source>
        <dbReference type="ARBA" id="ARBA00010028"/>
    </source>
</evidence>
<dbReference type="EMBL" id="NBIV01000040">
    <property type="protein sequence ID" value="PXF46384.1"/>
    <property type="molecule type" value="Genomic_DNA"/>
</dbReference>